<dbReference type="RefSeq" id="WP_174496667.1">
    <property type="nucleotide sequence ID" value="NZ_CADDWK010000008.1"/>
</dbReference>
<gene>
    <name evidence="1" type="ORF">HNQ94_002235</name>
</gene>
<name>A0A841Q5Y5_9BACI</name>
<keyword evidence="2" id="KW-1185">Reference proteome</keyword>
<dbReference type="EMBL" id="JACHGH010000006">
    <property type="protein sequence ID" value="MBB6453784.1"/>
    <property type="molecule type" value="Genomic_DNA"/>
</dbReference>
<dbReference type="PANTHER" id="PTHR39624">
    <property type="entry name" value="PROTEIN INVOLVED IN RIMO-MEDIATED BETA-METHYLTHIOLATION OF RIBOSOMAL PROTEIN S12 YCAO"/>
    <property type="match status" value="1"/>
</dbReference>
<reference evidence="1 2" key="1">
    <citation type="submission" date="2020-08" db="EMBL/GenBank/DDBJ databases">
        <title>Genomic Encyclopedia of Type Strains, Phase IV (KMG-IV): sequencing the most valuable type-strain genomes for metagenomic binning, comparative biology and taxonomic classification.</title>
        <authorList>
            <person name="Goeker M."/>
        </authorList>
    </citation>
    <scope>NUCLEOTIDE SEQUENCE [LARGE SCALE GENOMIC DNA]</scope>
    <source>
        <strain evidence="1 2">DSM 19612</strain>
    </source>
</reference>
<evidence type="ECO:0000313" key="1">
    <source>
        <dbReference type="EMBL" id="MBB6453784.1"/>
    </source>
</evidence>
<proteinExistence type="predicted"/>
<dbReference type="Proteomes" id="UP000581688">
    <property type="component" value="Unassembled WGS sequence"/>
</dbReference>
<dbReference type="SUPFAM" id="SSF82784">
    <property type="entry name" value="OsmC-like"/>
    <property type="match status" value="1"/>
</dbReference>
<dbReference type="InterPro" id="IPR015946">
    <property type="entry name" value="KH_dom-like_a/b"/>
</dbReference>
<organism evidence="1 2">
    <name type="scientific">Salirhabdus euzebyi</name>
    <dbReference type="NCBI Taxonomy" id="394506"/>
    <lineage>
        <taxon>Bacteria</taxon>
        <taxon>Bacillati</taxon>
        <taxon>Bacillota</taxon>
        <taxon>Bacilli</taxon>
        <taxon>Bacillales</taxon>
        <taxon>Bacillaceae</taxon>
        <taxon>Salirhabdus</taxon>
    </lineage>
</organism>
<dbReference type="PANTHER" id="PTHR39624:SF2">
    <property type="entry name" value="OSMC-LIKE PROTEIN"/>
    <property type="match status" value="1"/>
</dbReference>
<dbReference type="Gene3D" id="3.30.300.20">
    <property type="match status" value="1"/>
</dbReference>
<sequence length="128" mass="14054">MIQLELNQNGTYGMKNKNGNVITGIKGEGEGFSPTELVCASLSLCMGLTLDFLIKRDQLPIHDFKVKVDAEKAEDSPSRMKRFDIEVSIAGDIDEKTEKKLITSAKRGCTIGNTIMHGAEMDVHVVNI</sequence>
<dbReference type="Pfam" id="PF02566">
    <property type="entry name" value="OsmC"/>
    <property type="match status" value="1"/>
</dbReference>
<evidence type="ECO:0000313" key="2">
    <source>
        <dbReference type="Proteomes" id="UP000581688"/>
    </source>
</evidence>
<comment type="caution">
    <text evidence="1">The sequence shown here is derived from an EMBL/GenBank/DDBJ whole genome shotgun (WGS) entry which is preliminary data.</text>
</comment>
<protein>
    <submittedName>
        <fullName evidence="1">Putative OsmC-like protein</fullName>
    </submittedName>
</protein>
<dbReference type="InterPro" id="IPR036102">
    <property type="entry name" value="OsmC/Ohrsf"/>
</dbReference>
<dbReference type="InterPro" id="IPR003718">
    <property type="entry name" value="OsmC/Ohr_fam"/>
</dbReference>
<dbReference type="AlphaFoldDB" id="A0A841Q5Y5"/>
<accession>A0A841Q5Y5</accession>